<dbReference type="Proteomes" id="UP000315908">
    <property type="component" value="Unassembled WGS sequence"/>
</dbReference>
<protein>
    <submittedName>
        <fullName evidence="2">Restriction endonuclease</fullName>
    </submittedName>
</protein>
<feature type="domain" description="Restriction endonuclease type IV Mrr" evidence="1">
    <location>
        <begin position="34"/>
        <end position="138"/>
    </location>
</feature>
<organism evidence="2 3">
    <name type="scientific">Sphingobacterium siyangense</name>
    <dbReference type="NCBI Taxonomy" id="459529"/>
    <lineage>
        <taxon>Bacteria</taxon>
        <taxon>Pseudomonadati</taxon>
        <taxon>Bacteroidota</taxon>
        <taxon>Sphingobacteriia</taxon>
        <taxon>Sphingobacteriales</taxon>
        <taxon>Sphingobacteriaceae</taxon>
        <taxon>Sphingobacterium</taxon>
    </lineage>
</organism>
<evidence type="ECO:0000313" key="3">
    <source>
        <dbReference type="Proteomes" id="UP000315908"/>
    </source>
</evidence>
<dbReference type="GO" id="GO:0003677">
    <property type="term" value="F:DNA binding"/>
    <property type="evidence" value="ECO:0007669"/>
    <property type="project" value="InterPro"/>
</dbReference>
<dbReference type="EMBL" id="VLKR01000010">
    <property type="protein sequence ID" value="TWI20340.1"/>
    <property type="molecule type" value="Genomic_DNA"/>
</dbReference>
<gene>
    <name evidence="2" type="ORF">IQ31_02295</name>
</gene>
<dbReference type="OrthoDB" id="1395176at2"/>
<dbReference type="Pfam" id="PF04471">
    <property type="entry name" value="Mrr_cat"/>
    <property type="match status" value="1"/>
</dbReference>
<dbReference type="Gene3D" id="3.40.1350.10">
    <property type="match status" value="1"/>
</dbReference>
<name>A0A562MKE8_9SPHI</name>
<keyword evidence="2" id="KW-0255">Endonuclease</keyword>
<keyword evidence="2" id="KW-0540">Nuclease</keyword>
<dbReference type="AlphaFoldDB" id="A0A562MKE8"/>
<dbReference type="RefSeq" id="WP_145328009.1">
    <property type="nucleotide sequence ID" value="NZ_VLKR01000010.1"/>
</dbReference>
<accession>A0A562MKE8</accession>
<dbReference type="GO" id="GO:0009307">
    <property type="term" value="P:DNA restriction-modification system"/>
    <property type="evidence" value="ECO:0007669"/>
    <property type="project" value="InterPro"/>
</dbReference>
<sequence>MAKDKILDFDELKDLYRNAKSLETPTKAESRQRGYDLERIVEFLLIDLEVKAAYNTAGEQIDGSFFLFGQTFLLEAKWHAKSLPASDIYAFKGKVDGKFHTSSGIFISYSGYSSQAIEALRSGKSINILLFDKTDLDSIIEEEVPFIDVLKFKLREAGDTGLPYVPYSLAKVAKRKVQADEIVMVPSKYGKLVDDDLGGPVSPMFLVLSNLSFSEQQISTIIKDLQLYQSVSFQFKRIRTDQFLVSTISTFSSLLAADADNNFMGVLLLVENNQFDDDDEDYLLEVLHKNAIAVDISVVRIQESNKVQNKIVLSKSNIQGIKKFMRDLLEVDSCFYNKIGARNALRNELNEADWDYEEKSITFIDGEHGMPFSIDSFQNLLSHLSDVANNIATEETPLDILNDAEYDQDFDDLAYEVLSEYKKRLSKLGWGDEI</sequence>
<reference evidence="2 3" key="1">
    <citation type="journal article" date="2015" name="Stand. Genomic Sci.">
        <title>Genomic Encyclopedia of Bacterial and Archaeal Type Strains, Phase III: the genomes of soil and plant-associated and newly described type strains.</title>
        <authorList>
            <person name="Whitman W.B."/>
            <person name="Woyke T."/>
            <person name="Klenk H.P."/>
            <person name="Zhou Y."/>
            <person name="Lilburn T.G."/>
            <person name="Beck B.J."/>
            <person name="De Vos P."/>
            <person name="Vandamme P."/>
            <person name="Eisen J.A."/>
            <person name="Garrity G."/>
            <person name="Hugenholtz P."/>
            <person name="Kyrpides N.C."/>
        </authorList>
    </citation>
    <scope>NUCLEOTIDE SEQUENCE [LARGE SCALE GENOMIC DNA]</scope>
    <source>
        <strain evidence="2 3">CGMCC 1.6855</strain>
    </source>
</reference>
<evidence type="ECO:0000313" key="2">
    <source>
        <dbReference type="EMBL" id="TWI20340.1"/>
    </source>
</evidence>
<evidence type="ECO:0000259" key="1">
    <source>
        <dbReference type="Pfam" id="PF04471"/>
    </source>
</evidence>
<comment type="caution">
    <text evidence="2">The sequence shown here is derived from an EMBL/GenBank/DDBJ whole genome shotgun (WGS) entry which is preliminary data.</text>
</comment>
<dbReference type="InterPro" id="IPR011856">
    <property type="entry name" value="tRNA_endonuc-like_dom_sf"/>
</dbReference>
<dbReference type="GO" id="GO:0004519">
    <property type="term" value="F:endonuclease activity"/>
    <property type="evidence" value="ECO:0007669"/>
    <property type="project" value="UniProtKB-KW"/>
</dbReference>
<keyword evidence="2" id="KW-0378">Hydrolase</keyword>
<proteinExistence type="predicted"/>
<dbReference type="InterPro" id="IPR007560">
    <property type="entry name" value="Restrct_endonuc_IV_Mrr"/>
</dbReference>